<reference evidence="3" key="1">
    <citation type="journal article" date="2006" name="PLoS Biol.">
        <title>Macronuclear genome sequence of the ciliate Tetrahymena thermophila, a model eukaryote.</title>
        <authorList>
            <person name="Eisen J.A."/>
            <person name="Coyne R.S."/>
            <person name="Wu M."/>
            <person name="Wu D."/>
            <person name="Thiagarajan M."/>
            <person name="Wortman J.R."/>
            <person name="Badger J.H."/>
            <person name="Ren Q."/>
            <person name="Amedeo P."/>
            <person name="Jones K.M."/>
            <person name="Tallon L.J."/>
            <person name="Delcher A.L."/>
            <person name="Salzberg S.L."/>
            <person name="Silva J.C."/>
            <person name="Haas B.J."/>
            <person name="Majoros W.H."/>
            <person name="Farzad M."/>
            <person name="Carlton J.M."/>
            <person name="Smith R.K. Jr."/>
            <person name="Garg J."/>
            <person name="Pearlman R.E."/>
            <person name="Karrer K.M."/>
            <person name="Sun L."/>
            <person name="Manning G."/>
            <person name="Elde N.C."/>
            <person name="Turkewitz A.P."/>
            <person name="Asai D.J."/>
            <person name="Wilkes D.E."/>
            <person name="Wang Y."/>
            <person name="Cai H."/>
            <person name="Collins K."/>
            <person name="Stewart B.A."/>
            <person name="Lee S.R."/>
            <person name="Wilamowska K."/>
            <person name="Weinberg Z."/>
            <person name="Ruzzo W.L."/>
            <person name="Wloga D."/>
            <person name="Gaertig J."/>
            <person name="Frankel J."/>
            <person name="Tsao C.-C."/>
            <person name="Gorovsky M.A."/>
            <person name="Keeling P.J."/>
            <person name="Waller R.F."/>
            <person name="Patron N.J."/>
            <person name="Cherry J.M."/>
            <person name="Stover N.A."/>
            <person name="Krieger C.J."/>
            <person name="del Toro C."/>
            <person name="Ryder H.F."/>
            <person name="Williamson S.C."/>
            <person name="Barbeau R.A."/>
            <person name="Hamilton E.P."/>
            <person name="Orias E."/>
        </authorList>
    </citation>
    <scope>NUCLEOTIDE SEQUENCE [LARGE SCALE GENOMIC DNA]</scope>
    <source>
        <strain evidence="3">SB210</strain>
    </source>
</reference>
<keyword evidence="1" id="KW-0472">Membrane</keyword>
<dbReference type="EMBL" id="GG662708">
    <property type="protein sequence ID" value="EAR94927.2"/>
    <property type="molecule type" value="Genomic_DNA"/>
</dbReference>
<dbReference type="AlphaFoldDB" id="I7LUL9"/>
<gene>
    <name evidence="2" type="ORF">TTHERM_00503730</name>
</gene>
<name>I7LUL9_TETTS</name>
<accession>I7LUL9</accession>
<proteinExistence type="predicted"/>
<keyword evidence="1" id="KW-1133">Transmembrane helix</keyword>
<evidence type="ECO:0000313" key="2">
    <source>
        <dbReference type="EMBL" id="EAR94927.2"/>
    </source>
</evidence>
<protein>
    <submittedName>
        <fullName evidence="2">Transmembrane protein, putative</fullName>
    </submittedName>
</protein>
<dbReference type="Proteomes" id="UP000009168">
    <property type="component" value="Unassembled WGS sequence"/>
</dbReference>
<dbReference type="InParanoid" id="I7LUL9"/>
<evidence type="ECO:0000313" key="3">
    <source>
        <dbReference type="Proteomes" id="UP000009168"/>
    </source>
</evidence>
<organism evidence="2 3">
    <name type="scientific">Tetrahymena thermophila (strain SB210)</name>
    <dbReference type="NCBI Taxonomy" id="312017"/>
    <lineage>
        <taxon>Eukaryota</taxon>
        <taxon>Sar</taxon>
        <taxon>Alveolata</taxon>
        <taxon>Ciliophora</taxon>
        <taxon>Intramacronucleata</taxon>
        <taxon>Oligohymenophorea</taxon>
        <taxon>Hymenostomatida</taxon>
        <taxon>Tetrahymenina</taxon>
        <taxon>Tetrahymenidae</taxon>
        <taxon>Tetrahymena</taxon>
    </lineage>
</organism>
<keyword evidence="1 2" id="KW-0812">Transmembrane</keyword>
<keyword evidence="3" id="KW-1185">Reference proteome</keyword>
<dbReference type="RefSeq" id="XP_001015172.2">
    <property type="nucleotide sequence ID" value="XM_001015172.3"/>
</dbReference>
<dbReference type="KEGG" id="tet:TTHERM_00503730"/>
<feature type="transmembrane region" description="Helical" evidence="1">
    <location>
        <begin position="32"/>
        <end position="51"/>
    </location>
</feature>
<sequence length="105" mass="11620">MGVGFQLEIEFLKETSTKLIRNINNNNNNKKMRFSICLLLALVLCASFTYAQNSNQTYQKKSPVSLKGPNAIPVKCSLTKNECGCWSCSAGYLTSCVYDFSKSGC</sequence>
<dbReference type="GeneID" id="7824979"/>
<evidence type="ECO:0000256" key="1">
    <source>
        <dbReference type="SAM" id="Phobius"/>
    </source>
</evidence>